<gene>
    <name evidence="1" type="ORF">DSO57_1000396</name>
</gene>
<comment type="caution">
    <text evidence="1">The sequence shown here is derived from an EMBL/GenBank/DDBJ whole genome shotgun (WGS) entry which is preliminary data.</text>
</comment>
<dbReference type="EMBL" id="QTSX02000711">
    <property type="protein sequence ID" value="KAJ9086770.1"/>
    <property type="molecule type" value="Genomic_DNA"/>
</dbReference>
<dbReference type="Proteomes" id="UP001165960">
    <property type="component" value="Unassembled WGS sequence"/>
</dbReference>
<organism evidence="1 2">
    <name type="scientific">Entomophthora muscae</name>
    <dbReference type="NCBI Taxonomy" id="34485"/>
    <lineage>
        <taxon>Eukaryota</taxon>
        <taxon>Fungi</taxon>
        <taxon>Fungi incertae sedis</taxon>
        <taxon>Zoopagomycota</taxon>
        <taxon>Entomophthoromycotina</taxon>
        <taxon>Entomophthoromycetes</taxon>
        <taxon>Entomophthorales</taxon>
        <taxon>Entomophthoraceae</taxon>
        <taxon>Entomophthora</taxon>
    </lineage>
</organism>
<reference evidence="1" key="1">
    <citation type="submission" date="2022-04" db="EMBL/GenBank/DDBJ databases">
        <title>Genome of the entomopathogenic fungus Entomophthora muscae.</title>
        <authorList>
            <person name="Elya C."/>
            <person name="Lovett B.R."/>
            <person name="Lee E."/>
            <person name="Macias A.M."/>
            <person name="Hajek A.E."/>
            <person name="De Bivort B.L."/>
            <person name="Kasson M.T."/>
            <person name="De Fine Licht H.H."/>
            <person name="Stajich J.E."/>
        </authorList>
    </citation>
    <scope>NUCLEOTIDE SEQUENCE</scope>
    <source>
        <strain evidence="1">Berkeley</strain>
    </source>
</reference>
<protein>
    <submittedName>
        <fullName evidence="1">Uncharacterized protein</fullName>
    </submittedName>
</protein>
<name>A0ACC2UI54_9FUNG</name>
<accession>A0ACC2UI54</accession>
<keyword evidence="2" id="KW-1185">Reference proteome</keyword>
<evidence type="ECO:0000313" key="2">
    <source>
        <dbReference type="Proteomes" id="UP001165960"/>
    </source>
</evidence>
<proteinExistence type="predicted"/>
<sequence>MRSTLLFALASAQSSKYEEVSNVVFVHGQAEHVNRYNHVFSEFAKVGIKVHAFDQVGYGLAGKLANNLGGAMGMERVKLDIDDAIDRTNDKQTPLFLMGHSFVSIYQIKGNRRHLLYGALAASPDLALAPESHPNQILVTGLIALAKASPKTKVDAQLGNEVLIFV</sequence>
<evidence type="ECO:0000313" key="1">
    <source>
        <dbReference type="EMBL" id="KAJ9086770.1"/>
    </source>
</evidence>